<reference evidence="1" key="1">
    <citation type="submission" date="2014-01" db="EMBL/GenBank/DDBJ databases">
        <authorList>
            <person name="Brown-Elliot B."/>
            <person name="Wallace R."/>
            <person name="Lenaerts A."/>
            <person name="Ordway D."/>
            <person name="DeGroote M.A."/>
            <person name="Parker T."/>
            <person name="Sizemore C."/>
            <person name="Tallon L.J."/>
            <person name="Sadzewicz L.K."/>
            <person name="Sengamalay N."/>
            <person name="Fraser C.M."/>
            <person name="Hine E."/>
            <person name="Shefchek K.A."/>
            <person name="Das S.P."/>
            <person name="Tettelin H."/>
        </authorList>
    </citation>
    <scope>NUCLEOTIDE SEQUENCE [LARGE SCALE GENOMIC DNA]</scope>
    <source>
        <strain evidence="1">4042</strain>
    </source>
</reference>
<protein>
    <submittedName>
        <fullName evidence="1">Linear gramicidin synthetase subunit D domain protein</fullName>
        <ecNumber evidence="1">5.1.1.-</ecNumber>
    </submittedName>
</protein>
<dbReference type="EMBL" id="JAOB01000039">
    <property type="protein sequence ID" value="EUA44106.1"/>
    <property type="molecule type" value="Genomic_DNA"/>
</dbReference>
<name>X8BKU9_MYCXE</name>
<keyword evidence="1" id="KW-0413">Isomerase</keyword>
<gene>
    <name evidence="1" type="ORF">I553_3053</name>
</gene>
<accession>X8BKU9</accession>
<dbReference type="GO" id="GO:0016853">
    <property type="term" value="F:isomerase activity"/>
    <property type="evidence" value="ECO:0007669"/>
    <property type="project" value="UniProtKB-KW"/>
</dbReference>
<evidence type="ECO:0000313" key="1">
    <source>
        <dbReference type="EMBL" id="EUA44106.1"/>
    </source>
</evidence>
<dbReference type="EC" id="5.1.1.-" evidence="1"/>
<comment type="caution">
    <text evidence="1">The sequence shown here is derived from an EMBL/GenBank/DDBJ whole genome shotgun (WGS) entry which is preliminary data.</text>
</comment>
<sequence>MTNHHIVLDGWSLPILLGRFSPAIRASDCRGWIVSPVRCLVAERDLEAAAPHGARCWPVSTPRLWWPPQPVGQGSRGVRSARLPAQTTRAVSELARRITPPSTPCCRAPSRSC</sequence>
<dbReference type="AlphaFoldDB" id="X8BKU9"/>
<dbReference type="PATRIC" id="fig|1299334.3.peg.3850"/>
<organism evidence="1">
    <name type="scientific">Mycobacterium xenopi 4042</name>
    <dbReference type="NCBI Taxonomy" id="1299334"/>
    <lineage>
        <taxon>Bacteria</taxon>
        <taxon>Bacillati</taxon>
        <taxon>Actinomycetota</taxon>
        <taxon>Actinomycetes</taxon>
        <taxon>Mycobacteriales</taxon>
        <taxon>Mycobacteriaceae</taxon>
        <taxon>Mycobacterium</taxon>
    </lineage>
</organism>
<proteinExistence type="predicted"/>